<dbReference type="InterPro" id="IPR001647">
    <property type="entry name" value="HTH_TetR"/>
</dbReference>
<keyword evidence="3" id="KW-0804">Transcription</keyword>
<dbReference type="Pfam" id="PF16925">
    <property type="entry name" value="TetR_C_13"/>
    <property type="match status" value="1"/>
</dbReference>
<dbReference type="InterPro" id="IPR009057">
    <property type="entry name" value="Homeodomain-like_sf"/>
</dbReference>
<keyword evidence="1" id="KW-0805">Transcription regulation</keyword>
<dbReference type="PANTHER" id="PTHR47506">
    <property type="entry name" value="TRANSCRIPTIONAL REGULATORY PROTEIN"/>
    <property type="match status" value="1"/>
</dbReference>
<feature type="region of interest" description="Disordered" evidence="5">
    <location>
        <begin position="1"/>
        <end position="29"/>
    </location>
</feature>
<evidence type="ECO:0000256" key="1">
    <source>
        <dbReference type="ARBA" id="ARBA00023015"/>
    </source>
</evidence>
<evidence type="ECO:0000313" key="7">
    <source>
        <dbReference type="EMBL" id="QYD72018.1"/>
    </source>
</evidence>
<accession>A0ABX8USM7</accession>
<evidence type="ECO:0000256" key="5">
    <source>
        <dbReference type="SAM" id="MobiDB-lite"/>
    </source>
</evidence>
<protein>
    <submittedName>
        <fullName evidence="7">TetR/AcrR family transcriptional regulator</fullName>
    </submittedName>
</protein>
<dbReference type="EMBL" id="CP080096">
    <property type="protein sequence ID" value="QYD72018.1"/>
    <property type="molecule type" value="Genomic_DNA"/>
</dbReference>
<proteinExistence type="predicted"/>
<dbReference type="PROSITE" id="PS50977">
    <property type="entry name" value="HTH_TETR_2"/>
    <property type="match status" value="1"/>
</dbReference>
<evidence type="ECO:0000256" key="2">
    <source>
        <dbReference type="ARBA" id="ARBA00023125"/>
    </source>
</evidence>
<dbReference type="Gene3D" id="1.10.357.10">
    <property type="entry name" value="Tetracycline Repressor, domain 2"/>
    <property type="match status" value="1"/>
</dbReference>
<dbReference type="Pfam" id="PF00440">
    <property type="entry name" value="TetR_N"/>
    <property type="match status" value="1"/>
</dbReference>
<dbReference type="RefSeq" id="WP_219801446.1">
    <property type="nucleotide sequence ID" value="NZ_CP080096.1"/>
</dbReference>
<dbReference type="SUPFAM" id="SSF48498">
    <property type="entry name" value="Tetracyclin repressor-like, C-terminal domain"/>
    <property type="match status" value="1"/>
</dbReference>
<organism evidence="7 8">
    <name type="scientific">Paraburkholderia edwinii</name>
    <dbReference type="NCBI Taxonomy" id="2861782"/>
    <lineage>
        <taxon>Bacteria</taxon>
        <taxon>Pseudomonadati</taxon>
        <taxon>Pseudomonadota</taxon>
        <taxon>Betaproteobacteria</taxon>
        <taxon>Burkholderiales</taxon>
        <taxon>Burkholderiaceae</taxon>
        <taxon>Paraburkholderia</taxon>
    </lineage>
</organism>
<evidence type="ECO:0000256" key="4">
    <source>
        <dbReference type="PROSITE-ProRule" id="PRU00335"/>
    </source>
</evidence>
<feature type="DNA-binding region" description="H-T-H motif" evidence="4">
    <location>
        <begin position="52"/>
        <end position="71"/>
    </location>
</feature>
<keyword evidence="2 4" id="KW-0238">DNA-binding</keyword>
<feature type="domain" description="HTH tetR-type" evidence="6">
    <location>
        <begin position="29"/>
        <end position="89"/>
    </location>
</feature>
<dbReference type="InterPro" id="IPR036271">
    <property type="entry name" value="Tet_transcr_reg_TetR-rel_C_sf"/>
</dbReference>
<sequence>MSQPNGPKKRTSRLAHEPAGESPRGRPRQFDTHAVLAKAARVFWGHGYHATSIDDLVKATGVLRGSLYGVFGDKQGLMLAALDHYAEGSIAALVERLNADVPPEEALRNALLHHTRVAAALVGQRSCFITNATLEMQPHDEALYAKLAAIQRRIATLFAAAVIRGQAAGVFDPALDEKAVADYLLCMTQGLRVVGKVKRNEDELTAVVDIAMRALTV</sequence>
<evidence type="ECO:0000256" key="3">
    <source>
        <dbReference type="ARBA" id="ARBA00023163"/>
    </source>
</evidence>
<dbReference type="Gene3D" id="1.10.10.60">
    <property type="entry name" value="Homeodomain-like"/>
    <property type="match status" value="1"/>
</dbReference>
<dbReference type="Proteomes" id="UP000826462">
    <property type="component" value="Chromosome 2"/>
</dbReference>
<dbReference type="InterPro" id="IPR011075">
    <property type="entry name" value="TetR_C"/>
</dbReference>
<evidence type="ECO:0000313" key="8">
    <source>
        <dbReference type="Proteomes" id="UP000826462"/>
    </source>
</evidence>
<reference evidence="7 8" key="1">
    <citation type="submission" date="2021-07" db="EMBL/GenBank/DDBJ databases">
        <title>Paraburkholderia edwinii protects Aspergillus sp. from phenazines by acting as a toxin sponge.</title>
        <authorList>
            <person name="Dahlstrom K.M."/>
            <person name="Newman D.K."/>
        </authorList>
    </citation>
    <scope>NUCLEOTIDE SEQUENCE [LARGE SCALE GENOMIC DNA]</scope>
    <source>
        <strain evidence="7 8">Pe01</strain>
    </source>
</reference>
<evidence type="ECO:0000259" key="6">
    <source>
        <dbReference type="PROSITE" id="PS50977"/>
    </source>
</evidence>
<gene>
    <name evidence="7" type="ORF">KZJ38_34250</name>
</gene>
<name>A0ABX8USM7_9BURK</name>
<keyword evidence="8" id="KW-1185">Reference proteome</keyword>
<dbReference type="PANTHER" id="PTHR47506:SF10">
    <property type="entry name" value="TRANSCRIPTIONAL REGULATORY PROTEIN"/>
    <property type="match status" value="1"/>
</dbReference>
<dbReference type="SUPFAM" id="SSF46689">
    <property type="entry name" value="Homeodomain-like"/>
    <property type="match status" value="1"/>
</dbReference>